<dbReference type="InterPro" id="IPR029039">
    <property type="entry name" value="Flavoprotein-like_sf"/>
</dbReference>
<dbReference type="RefSeq" id="WP_019597749.1">
    <property type="nucleotide sequence ID" value="NZ_FNQC01000007.1"/>
</dbReference>
<sequence>MKTLLIFGSKTGGTTKIVKTIQKRIGMENCDLVDLNDNPKPSLEIYNIIVIGGPIYAGKLLASVQKYISENSRELLTKPLAIFTCGMNEPNYQSQLENAFPENLKSHSFYRGTLGGEYDFEKLNWFERFMVKSISGIKTSMQHYKMEEIDRLVNQISEIEKSHKDIENT</sequence>
<keyword evidence="3" id="KW-1185">Reference proteome</keyword>
<comment type="caution">
    <text evidence="2">The sequence shown here is derived from an EMBL/GenBank/DDBJ whole genome shotgun (WGS) entry which is preliminary data.</text>
</comment>
<evidence type="ECO:0000259" key="1">
    <source>
        <dbReference type="PROSITE" id="PS50902"/>
    </source>
</evidence>
<dbReference type="Gene3D" id="3.40.50.360">
    <property type="match status" value="1"/>
</dbReference>
<proteinExistence type="predicted"/>
<feature type="domain" description="Flavodoxin-like" evidence="1">
    <location>
        <begin position="3"/>
        <end position="130"/>
    </location>
</feature>
<dbReference type="InterPro" id="IPR026816">
    <property type="entry name" value="Flavodoxin_dom"/>
</dbReference>
<dbReference type="EMBL" id="FNQC01000007">
    <property type="protein sequence ID" value="SDZ19520.1"/>
    <property type="molecule type" value="Genomic_DNA"/>
</dbReference>
<dbReference type="PROSITE" id="PS50902">
    <property type="entry name" value="FLAVODOXIN_LIKE"/>
    <property type="match status" value="1"/>
</dbReference>
<accession>A0A1H3R1M7</accession>
<evidence type="ECO:0000313" key="3">
    <source>
        <dbReference type="Proteomes" id="UP000199663"/>
    </source>
</evidence>
<protein>
    <submittedName>
        <fullName evidence="2">Menaquinone-dependent protoporphyrinogen oxidase</fullName>
    </submittedName>
</protein>
<gene>
    <name evidence="2" type="ORF">SAMN05444412_107134</name>
</gene>
<organism evidence="2 3">
    <name type="scientific">Rhodonellum ikkaensis</name>
    <dbReference type="NCBI Taxonomy" id="336829"/>
    <lineage>
        <taxon>Bacteria</taxon>
        <taxon>Pseudomonadati</taxon>
        <taxon>Bacteroidota</taxon>
        <taxon>Cytophagia</taxon>
        <taxon>Cytophagales</taxon>
        <taxon>Cytophagaceae</taxon>
        <taxon>Rhodonellum</taxon>
    </lineage>
</organism>
<name>A0A1H3R1M7_9BACT</name>
<dbReference type="Pfam" id="PF12724">
    <property type="entry name" value="Flavodoxin_5"/>
    <property type="match status" value="1"/>
</dbReference>
<dbReference type="InterPro" id="IPR052200">
    <property type="entry name" value="Protoporphyrinogen_IX_DH"/>
</dbReference>
<dbReference type="PANTHER" id="PTHR38030">
    <property type="entry name" value="PROTOPORPHYRINOGEN IX DEHYDROGENASE [MENAQUINONE]"/>
    <property type="match status" value="1"/>
</dbReference>
<evidence type="ECO:0000313" key="2">
    <source>
        <dbReference type="EMBL" id="SDZ19520.1"/>
    </source>
</evidence>
<reference evidence="2 3" key="1">
    <citation type="submission" date="2016-10" db="EMBL/GenBank/DDBJ databases">
        <authorList>
            <person name="Varghese N."/>
            <person name="Submissions S."/>
        </authorList>
    </citation>
    <scope>NUCLEOTIDE SEQUENCE [LARGE SCALE GENOMIC DNA]</scope>
    <source>
        <strain evidence="2 3">DSM 17997</strain>
    </source>
</reference>
<dbReference type="InterPro" id="IPR008254">
    <property type="entry name" value="Flavodoxin/NO_synth"/>
</dbReference>
<dbReference type="SUPFAM" id="SSF52218">
    <property type="entry name" value="Flavoproteins"/>
    <property type="match status" value="1"/>
</dbReference>
<dbReference type="Proteomes" id="UP000199663">
    <property type="component" value="Unassembled WGS sequence"/>
</dbReference>
<dbReference type="PANTHER" id="PTHR38030:SF2">
    <property type="entry name" value="PROTOPORPHYRINOGEN IX DEHYDROGENASE [QUINONE]"/>
    <property type="match status" value="1"/>
</dbReference>